<evidence type="ECO:0000256" key="1">
    <source>
        <dbReference type="ARBA" id="ARBA00000563"/>
    </source>
</evidence>
<dbReference type="GO" id="GO:0003677">
    <property type="term" value="F:DNA binding"/>
    <property type="evidence" value="ECO:0007669"/>
    <property type="project" value="UniProtKB-KW"/>
</dbReference>
<feature type="binding site" evidence="15">
    <location>
        <position position="11"/>
    </location>
    <ligand>
        <name>Mg(2+)</name>
        <dbReference type="ChEBI" id="CHEBI:18420"/>
        <label>2</label>
    </ligand>
</feature>
<sequence length="481" mass="54511">MAASFYWYDYETWGNDPSRDRPCQFAGLRTDADLNEIGAPLVCYARPATDLLPQPEACLVNGITPEQALERGLPEAEFARAIQRELIVPGTCSVGYNSLRFDDRVNNWLFYRHLIDPYAHSWQNGNSRWDLIDVLRLAHALRPEGIHWPEREPGVTSFKLEELTAANAIAHDGAHDALADVRATLGLARRLKAAQPRLFDYALGLRDKQRVDEMLSAGEPLLHCSQRYAAAQGCIAPILSMAAHPSQKNTRLCFDLRQDPTQVLEYSPDDLQRRIFTRREALPAGVERVPVKGIKINAAPMLAPMKTLNPDAAERWRIDPNQVAEHARRALRHRTEIAERLSAAFAARAPFETPNDPERMLYSGGFFSEHDRRLMEQLNALSPSALAEARPPFEDARLPTLLFRMRARSWPETLSEDEREAWDAWRFERLTDPDAGAALTIDAYEDRLARLRAEHGADPRALAILERLERWGEQVMSAEEL</sequence>
<keyword evidence="6 13" id="KW-0227">DNA damage</keyword>
<dbReference type="Gene3D" id="3.30.420.10">
    <property type="entry name" value="Ribonuclease H-like superfamily/Ribonuclease H"/>
    <property type="match status" value="1"/>
</dbReference>
<dbReference type="Pfam" id="PF08411">
    <property type="entry name" value="ExoI_SH3"/>
    <property type="match status" value="1"/>
</dbReference>
<evidence type="ECO:0000256" key="2">
    <source>
        <dbReference type="ARBA" id="ARBA00012108"/>
    </source>
</evidence>
<evidence type="ECO:0000256" key="8">
    <source>
        <dbReference type="ARBA" id="ARBA00022839"/>
    </source>
</evidence>
<name>A0AAJ0XGP6_HALSE</name>
<dbReference type="EMBL" id="NHSF01000059">
    <property type="protein sequence ID" value="MBK5930975.1"/>
    <property type="molecule type" value="Genomic_DNA"/>
</dbReference>
<dbReference type="GO" id="GO:0006281">
    <property type="term" value="P:DNA repair"/>
    <property type="evidence" value="ECO:0007669"/>
    <property type="project" value="UniProtKB-KW"/>
</dbReference>
<comment type="subunit">
    <text evidence="12">Monomer. Interacts with ssb (via C-terminus); this interaction stimulates the exonuclease activity by recruiting the enzyme to its substrate.</text>
</comment>
<dbReference type="CDD" id="cd06138">
    <property type="entry name" value="ExoI_N"/>
    <property type="match status" value="1"/>
</dbReference>
<evidence type="ECO:0000256" key="9">
    <source>
        <dbReference type="ARBA" id="ARBA00022842"/>
    </source>
</evidence>
<dbReference type="GO" id="GO:0008310">
    <property type="term" value="F:single-stranded DNA 3'-5' DNA exonuclease activity"/>
    <property type="evidence" value="ECO:0007669"/>
    <property type="project" value="UniProtKB-EC"/>
</dbReference>
<evidence type="ECO:0000256" key="10">
    <source>
        <dbReference type="ARBA" id="ARBA00023125"/>
    </source>
</evidence>
<feature type="binding site" evidence="14">
    <location>
        <position position="11"/>
    </location>
    <ligand>
        <name>substrate</name>
    </ligand>
</feature>
<dbReference type="Gene3D" id="1.10.287.1240">
    <property type="match status" value="1"/>
</dbReference>
<dbReference type="SMART" id="SM00479">
    <property type="entry name" value="EXOIII"/>
    <property type="match status" value="1"/>
</dbReference>
<accession>A0AAJ0XGP6</accession>
<dbReference type="InterPro" id="IPR036397">
    <property type="entry name" value="RNaseH_sf"/>
</dbReference>
<evidence type="ECO:0000256" key="4">
    <source>
        <dbReference type="ARBA" id="ARBA00022722"/>
    </source>
</evidence>
<feature type="binding site" evidence="15">
    <location>
        <position position="9"/>
    </location>
    <ligand>
        <name>Mg(2+)</name>
        <dbReference type="ChEBI" id="CHEBI:18420"/>
        <label>1</label>
    </ligand>
</feature>
<feature type="binding site" evidence="15">
    <location>
        <position position="180"/>
    </location>
    <ligand>
        <name>Mg(2+)</name>
        <dbReference type="ChEBI" id="CHEBI:18420"/>
        <label>2</label>
    </ligand>
</feature>
<gene>
    <name evidence="18" type="ORF">CCR82_10675</name>
</gene>
<dbReference type="InterPro" id="IPR023607">
    <property type="entry name" value="Exodeoxyribonuclease_I"/>
</dbReference>
<dbReference type="PROSITE" id="PS51784">
    <property type="entry name" value="EXOI_SH3"/>
    <property type="match status" value="1"/>
</dbReference>
<protein>
    <recommendedName>
        <fullName evidence="3 13">Exodeoxyribonuclease I</fullName>
        <ecNumber evidence="2 13">3.1.11.1</ecNumber>
    </recommendedName>
</protein>
<dbReference type="Gene3D" id="1.20.1280.70">
    <property type="entry name" value="Exonuclease ExoI, domain 3"/>
    <property type="match status" value="1"/>
</dbReference>
<keyword evidence="7 13" id="KW-0378">Hydrolase</keyword>
<dbReference type="PIRSF" id="PIRSF000977">
    <property type="entry name" value="Exodeoxyribonuclease_I"/>
    <property type="match status" value="1"/>
</dbReference>
<evidence type="ECO:0000256" key="15">
    <source>
        <dbReference type="PIRSR" id="PIRSR000977-2"/>
    </source>
</evidence>
<dbReference type="EC" id="3.1.11.1" evidence="2 13"/>
<keyword evidence="8 13" id="KW-0269">Exonuclease</keyword>
<dbReference type="InterPro" id="IPR034747">
    <property type="entry name" value="EXOI_SH3"/>
</dbReference>
<dbReference type="Pfam" id="PF26016">
    <property type="entry name" value="ExoI_C"/>
    <property type="match status" value="1"/>
</dbReference>
<dbReference type="InterPro" id="IPR012337">
    <property type="entry name" value="RNaseH-like_sf"/>
</dbReference>
<evidence type="ECO:0000313" key="18">
    <source>
        <dbReference type="EMBL" id="MBK5930975.1"/>
    </source>
</evidence>
<dbReference type="Gene3D" id="3.30.1520.20">
    <property type="entry name" value="Exonuclease ExoI, domain 2"/>
    <property type="match status" value="1"/>
</dbReference>
<evidence type="ECO:0000256" key="6">
    <source>
        <dbReference type="ARBA" id="ARBA00022763"/>
    </source>
</evidence>
<comment type="catalytic activity">
    <reaction evidence="1 13">
        <text>Exonucleolytic cleavage in the 3'- to 5'-direction to yield nucleoside 5'-phosphates.</text>
        <dbReference type="EC" id="3.1.11.1"/>
    </reaction>
</comment>
<dbReference type="AlphaFoldDB" id="A0AAJ0XGP6"/>
<keyword evidence="5 15" id="KW-0479">Metal-binding</keyword>
<dbReference type="NCBIfam" id="NF008746">
    <property type="entry name" value="PRK11779.1"/>
    <property type="match status" value="1"/>
</dbReference>
<keyword evidence="19" id="KW-1185">Reference proteome</keyword>
<organism evidence="18 19">
    <name type="scientific">Halochromatium salexigens</name>
    <name type="common">Chromatium salexigens</name>
    <dbReference type="NCBI Taxonomy" id="49447"/>
    <lineage>
        <taxon>Bacteria</taxon>
        <taxon>Pseudomonadati</taxon>
        <taxon>Pseudomonadota</taxon>
        <taxon>Gammaproteobacteria</taxon>
        <taxon>Chromatiales</taxon>
        <taxon>Chromatiaceae</taxon>
        <taxon>Halochromatium</taxon>
    </lineage>
</organism>
<evidence type="ECO:0000256" key="14">
    <source>
        <dbReference type="PIRSR" id="PIRSR000977-1"/>
    </source>
</evidence>
<evidence type="ECO:0000256" key="12">
    <source>
        <dbReference type="ARBA" id="ARBA00046792"/>
    </source>
</evidence>
<comment type="cofactor">
    <cofactor evidence="15">
        <name>Mg(2+)</name>
        <dbReference type="ChEBI" id="CHEBI:18420"/>
    </cofactor>
    <text evidence="15">Binds 2 Mg(2+) ions per monomer.</text>
</comment>
<comment type="caution">
    <text evidence="18">The sequence shown here is derived from an EMBL/GenBank/DDBJ whole genome shotgun (WGS) entry which is preliminary data.</text>
</comment>
<feature type="binding site" evidence="14">
    <location>
        <position position="159"/>
    </location>
    <ligand>
        <name>substrate</name>
    </ligand>
</feature>
<evidence type="ECO:0000256" key="13">
    <source>
        <dbReference type="PIRNR" id="PIRNR000977"/>
    </source>
</evidence>
<feature type="domain" description="ExoI C-terminal" evidence="17">
    <location>
        <begin position="353"/>
        <end position="476"/>
    </location>
</feature>
<reference evidence="18" key="1">
    <citation type="submission" date="2017-05" db="EMBL/GenBank/DDBJ databases">
        <authorList>
            <person name="Imhoff J.F."/>
            <person name="Rahn T."/>
            <person name="Kuenzel S."/>
            <person name="Neulinger S.C."/>
        </authorList>
    </citation>
    <scope>NUCLEOTIDE SEQUENCE</scope>
    <source>
        <strain evidence="18">DSM 4395</strain>
    </source>
</reference>
<dbReference type="RefSeq" id="WP_201245798.1">
    <property type="nucleotide sequence ID" value="NZ_NHSF01000059.1"/>
</dbReference>
<dbReference type="FunFam" id="3.30.420.10:FF:000033">
    <property type="entry name" value="Exodeoxyribonuclease I"/>
    <property type="match status" value="1"/>
</dbReference>
<evidence type="ECO:0000259" key="17">
    <source>
        <dbReference type="PROSITE" id="PS51785"/>
    </source>
</evidence>
<keyword evidence="10" id="KW-0238">DNA-binding</keyword>
<evidence type="ECO:0000256" key="11">
    <source>
        <dbReference type="ARBA" id="ARBA00023204"/>
    </source>
</evidence>
<feature type="domain" description="ExoI SH3-like" evidence="16">
    <location>
        <begin position="196"/>
        <end position="349"/>
    </location>
</feature>
<proteinExistence type="predicted"/>
<evidence type="ECO:0000313" key="19">
    <source>
        <dbReference type="Proteomes" id="UP001296967"/>
    </source>
</evidence>
<reference evidence="18" key="2">
    <citation type="journal article" date="2020" name="Microorganisms">
        <title>Osmotic Adaptation and Compatible Solute Biosynthesis of Phototrophic Bacteria as Revealed from Genome Analyses.</title>
        <authorList>
            <person name="Imhoff J.F."/>
            <person name="Rahn T."/>
            <person name="Kunzel S."/>
            <person name="Keller A."/>
            <person name="Neulinger S.C."/>
        </authorList>
    </citation>
    <scope>NUCLEOTIDE SEQUENCE</scope>
    <source>
        <strain evidence="18">DSM 4395</strain>
    </source>
</reference>
<dbReference type="PROSITE" id="PS51785">
    <property type="entry name" value="EXOI_C"/>
    <property type="match status" value="1"/>
</dbReference>
<dbReference type="GO" id="GO:0046872">
    <property type="term" value="F:metal ion binding"/>
    <property type="evidence" value="ECO:0007669"/>
    <property type="project" value="UniProtKB-KW"/>
</dbReference>
<dbReference type="InterPro" id="IPR013620">
    <property type="entry name" value="Exonuc_1_SH3"/>
</dbReference>
<dbReference type="InterPro" id="IPR013520">
    <property type="entry name" value="Ribonucl_H"/>
</dbReference>
<dbReference type="InterPro" id="IPR038649">
    <property type="entry name" value="EXOI_SH3_sf"/>
</dbReference>
<keyword evidence="11 13" id="KW-0234">DNA repair</keyword>
<dbReference type="Pfam" id="PF00929">
    <property type="entry name" value="RNase_T"/>
    <property type="match status" value="1"/>
</dbReference>
<evidence type="ECO:0000256" key="5">
    <source>
        <dbReference type="ARBA" id="ARBA00022723"/>
    </source>
</evidence>
<evidence type="ECO:0000256" key="7">
    <source>
        <dbReference type="ARBA" id="ARBA00022801"/>
    </source>
</evidence>
<dbReference type="Proteomes" id="UP001296967">
    <property type="component" value="Unassembled WGS sequence"/>
</dbReference>
<evidence type="ECO:0000256" key="3">
    <source>
        <dbReference type="ARBA" id="ARBA00019900"/>
    </source>
</evidence>
<keyword evidence="4 13" id="KW-0540">Nuclease</keyword>
<keyword evidence="9 15" id="KW-0460">Magnesium</keyword>
<dbReference type="SUPFAM" id="SSF53098">
    <property type="entry name" value="Ribonuclease H-like"/>
    <property type="match status" value="1"/>
</dbReference>
<evidence type="ECO:0000259" key="16">
    <source>
        <dbReference type="PROSITE" id="PS51784"/>
    </source>
</evidence>
<dbReference type="InterPro" id="IPR058561">
    <property type="entry name" value="Exonuc_1_C"/>
</dbReference>